<protein>
    <submittedName>
        <fullName evidence="2">Site-specific DNA recombinase</fullName>
    </submittedName>
</protein>
<dbReference type="EMBL" id="FNDK01000008">
    <property type="protein sequence ID" value="SDH64992.1"/>
    <property type="molecule type" value="Genomic_DNA"/>
</dbReference>
<accession>A0A1G8E4V9</accession>
<gene>
    <name evidence="2" type="ORF">SAMN05192534_108144</name>
</gene>
<feature type="non-terminal residue" evidence="2">
    <location>
        <position position="1"/>
    </location>
</feature>
<reference evidence="2 3" key="1">
    <citation type="submission" date="2016-10" db="EMBL/GenBank/DDBJ databases">
        <authorList>
            <person name="de Groot N.N."/>
        </authorList>
    </citation>
    <scope>NUCLEOTIDE SEQUENCE [LARGE SCALE GENOMIC DNA]</scope>
    <source>
        <strain evidence="2 3">DSM 21632</strain>
    </source>
</reference>
<name>A0A1G8E4V9_9BACI</name>
<dbReference type="RefSeq" id="WP_217635737.1">
    <property type="nucleotide sequence ID" value="NZ_FNDK01000008.1"/>
</dbReference>
<sequence>KKRRKKWQEAFANDVITLDELKERTADDNEQLQELEQQLHEIQEKEEDVSNVDILTVTENWSVLSKEDKKVTVEVLAEKIIVNAENGVMGRGRKRKMWIDDIFFL</sequence>
<organism evidence="2 3">
    <name type="scientific">Alteribacillus persepolensis</name>
    <dbReference type="NCBI Taxonomy" id="568899"/>
    <lineage>
        <taxon>Bacteria</taxon>
        <taxon>Bacillati</taxon>
        <taxon>Bacillota</taxon>
        <taxon>Bacilli</taxon>
        <taxon>Bacillales</taxon>
        <taxon>Bacillaceae</taxon>
        <taxon>Alteribacillus</taxon>
    </lineage>
</organism>
<evidence type="ECO:0000256" key="1">
    <source>
        <dbReference type="SAM" id="Coils"/>
    </source>
</evidence>
<proteinExistence type="predicted"/>
<evidence type="ECO:0000313" key="3">
    <source>
        <dbReference type="Proteomes" id="UP000199163"/>
    </source>
</evidence>
<feature type="coiled-coil region" evidence="1">
    <location>
        <begin position="18"/>
        <end position="52"/>
    </location>
</feature>
<keyword evidence="3" id="KW-1185">Reference proteome</keyword>
<evidence type="ECO:0000313" key="2">
    <source>
        <dbReference type="EMBL" id="SDH64992.1"/>
    </source>
</evidence>
<dbReference type="Proteomes" id="UP000199163">
    <property type="component" value="Unassembled WGS sequence"/>
</dbReference>
<keyword evidence="1" id="KW-0175">Coiled coil</keyword>
<dbReference type="AlphaFoldDB" id="A0A1G8E4V9"/>